<sequence>SNEEGSRSNELQSRLNKLFCTHWNFGPGVNLVRTNLDVVRMFVLNVYFKTLSSALRFVLLIFGPLVYKENLGYLVNHLLVSLILEKLGFEETLLKLKKLERSL</sequence>
<accession>A0A7J7M774</accession>
<dbReference type="AlphaFoldDB" id="A0A7J7M774"/>
<reference evidence="1 2" key="1">
    <citation type="journal article" date="2020" name="IScience">
        <title>Genome Sequencing of the Endangered Kingdonia uniflora (Circaeasteraceae, Ranunculales) Reveals Potential Mechanisms of Evolutionary Specialization.</title>
        <authorList>
            <person name="Sun Y."/>
            <person name="Deng T."/>
            <person name="Zhang A."/>
            <person name="Moore M.J."/>
            <person name="Landis J.B."/>
            <person name="Lin N."/>
            <person name="Zhang H."/>
            <person name="Zhang X."/>
            <person name="Huang J."/>
            <person name="Zhang X."/>
            <person name="Sun H."/>
            <person name="Wang H."/>
        </authorList>
    </citation>
    <scope>NUCLEOTIDE SEQUENCE [LARGE SCALE GENOMIC DNA]</scope>
    <source>
        <strain evidence="1">TB1705</strain>
        <tissue evidence="1">Leaf</tissue>
    </source>
</reference>
<comment type="caution">
    <text evidence="1">The sequence shown here is derived from an EMBL/GenBank/DDBJ whole genome shotgun (WGS) entry which is preliminary data.</text>
</comment>
<name>A0A7J7M774_9MAGN</name>
<organism evidence="1 2">
    <name type="scientific">Kingdonia uniflora</name>
    <dbReference type="NCBI Taxonomy" id="39325"/>
    <lineage>
        <taxon>Eukaryota</taxon>
        <taxon>Viridiplantae</taxon>
        <taxon>Streptophyta</taxon>
        <taxon>Embryophyta</taxon>
        <taxon>Tracheophyta</taxon>
        <taxon>Spermatophyta</taxon>
        <taxon>Magnoliopsida</taxon>
        <taxon>Ranunculales</taxon>
        <taxon>Circaeasteraceae</taxon>
        <taxon>Kingdonia</taxon>
    </lineage>
</organism>
<keyword evidence="2" id="KW-1185">Reference proteome</keyword>
<evidence type="ECO:0000313" key="2">
    <source>
        <dbReference type="Proteomes" id="UP000541444"/>
    </source>
</evidence>
<proteinExistence type="predicted"/>
<evidence type="ECO:0000313" key="1">
    <source>
        <dbReference type="EMBL" id="KAF6150741.1"/>
    </source>
</evidence>
<feature type="non-terminal residue" evidence="1">
    <location>
        <position position="1"/>
    </location>
</feature>
<gene>
    <name evidence="1" type="ORF">GIB67_020824</name>
</gene>
<protein>
    <submittedName>
        <fullName evidence="1">Uncharacterized protein</fullName>
    </submittedName>
</protein>
<dbReference type="EMBL" id="JACGCM010001726">
    <property type="protein sequence ID" value="KAF6150741.1"/>
    <property type="molecule type" value="Genomic_DNA"/>
</dbReference>
<dbReference type="Proteomes" id="UP000541444">
    <property type="component" value="Unassembled WGS sequence"/>
</dbReference>